<dbReference type="InterPro" id="IPR032675">
    <property type="entry name" value="LRR_dom_sf"/>
</dbReference>
<dbReference type="EMBL" id="JAIXMP010000069">
    <property type="protein sequence ID" value="KAI9243620.1"/>
    <property type="molecule type" value="Genomic_DNA"/>
</dbReference>
<dbReference type="Proteomes" id="UP001209540">
    <property type="component" value="Unassembled WGS sequence"/>
</dbReference>
<dbReference type="Gene3D" id="3.80.10.10">
    <property type="entry name" value="Ribonuclease Inhibitor"/>
    <property type="match status" value="1"/>
</dbReference>
<sequence>MNVREIAFCGDGESFERFLPILKQCHTALKYLRIATLNDGNASEYLGLVGVQLYGLKTLDVSGLIISEDEWDTVFMNCSNVEHLYLGIITDDVAVERIIKAITSFMKQLRTLQLKDYGFITYLGHPGVCNNLHLLSQLSQLESLYLSYICCASHALLDLCEIKSLRYLSLNMGSHRRCVNVKEFEAFVNKLKMMESNIHTLSIVSSYTLNDSILKQLGQVKSISSLVLQRVPTITDDGINAFISNDERTKKTATVYNCRNVSRSGVWEQI</sequence>
<reference evidence="1" key="2">
    <citation type="submission" date="2023-02" db="EMBL/GenBank/DDBJ databases">
        <authorList>
            <consortium name="DOE Joint Genome Institute"/>
            <person name="Mondo S.J."/>
            <person name="Chang Y."/>
            <person name="Wang Y."/>
            <person name="Ahrendt S."/>
            <person name="Andreopoulos W."/>
            <person name="Barry K."/>
            <person name="Beard J."/>
            <person name="Benny G.L."/>
            <person name="Blankenship S."/>
            <person name="Bonito G."/>
            <person name="Cuomo C."/>
            <person name="Desiro A."/>
            <person name="Gervers K.A."/>
            <person name="Hundley H."/>
            <person name="Kuo A."/>
            <person name="LaButti K."/>
            <person name="Lang B.F."/>
            <person name="Lipzen A."/>
            <person name="O'Donnell K."/>
            <person name="Pangilinan J."/>
            <person name="Reynolds N."/>
            <person name="Sandor L."/>
            <person name="Smith M.W."/>
            <person name="Tsang A."/>
            <person name="Grigoriev I.V."/>
            <person name="Stajich J.E."/>
            <person name="Spatafora J.W."/>
        </authorList>
    </citation>
    <scope>NUCLEOTIDE SEQUENCE</scope>
    <source>
        <strain evidence="1">RSA 2281</strain>
    </source>
</reference>
<comment type="caution">
    <text evidence="1">The sequence shown here is derived from an EMBL/GenBank/DDBJ whole genome shotgun (WGS) entry which is preliminary data.</text>
</comment>
<proteinExistence type="predicted"/>
<name>A0AAD5JYZ6_9FUNG</name>
<gene>
    <name evidence="1" type="ORF">BDA99DRAFT_530113</name>
</gene>
<accession>A0AAD5JYZ6</accession>
<reference evidence="1" key="1">
    <citation type="journal article" date="2022" name="IScience">
        <title>Evolution of zygomycete secretomes and the origins of terrestrial fungal ecologies.</title>
        <authorList>
            <person name="Chang Y."/>
            <person name="Wang Y."/>
            <person name="Mondo S."/>
            <person name="Ahrendt S."/>
            <person name="Andreopoulos W."/>
            <person name="Barry K."/>
            <person name="Beard J."/>
            <person name="Benny G.L."/>
            <person name="Blankenship S."/>
            <person name="Bonito G."/>
            <person name="Cuomo C."/>
            <person name="Desiro A."/>
            <person name="Gervers K.A."/>
            <person name="Hundley H."/>
            <person name="Kuo A."/>
            <person name="LaButti K."/>
            <person name="Lang B.F."/>
            <person name="Lipzen A."/>
            <person name="O'Donnell K."/>
            <person name="Pangilinan J."/>
            <person name="Reynolds N."/>
            <person name="Sandor L."/>
            <person name="Smith M.E."/>
            <person name="Tsang A."/>
            <person name="Grigoriev I.V."/>
            <person name="Stajich J.E."/>
            <person name="Spatafora J.W."/>
        </authorList>
    </citation>
    <scope>NUCLEOTIDE SEQUENCE</scope>
    <source>
        <strain evidence="1">RSA 2281</strain>
    </source>
</reference>
<dbReference type="SUPFAM" id="SSF52047">
    <property type="entry name" value="RNI-like"/>
    <property type="match status" value="1"/>
</dbReference>
<evidence type="ECO:0000313" key="1">
    <source>
        <dbReference type="EMBL" id="KAI9243620.1"/>
    </source>
</evidence>
<evidence type="ECO:0000313" key="2">
    <source>
        <dbReference type="Proteomes" id="UP001209540"/>
    </source>
</evidence>
<protein>
    <submittedName>
        <fullName evidence="1">Uncharacterized protein</fullName>
    </submittedName>
</protein>
<dbReference type="AlphaFoldDB" id="A0AAD5JYZ6"/>
<organism evidence="1 2">
    <name type="scientific">Phascolomyces articulosus</name>
    <dbReference type="NCBI Taxonomy" id="60185"/>
    <lineage>
        <taxon>Eukaryota</taxon>
        <taxon>Fungi</taxon>
        <taxon>Fungi incertae sedis</taxon>
        <taxon>Mucoromycota</taxon>
        <taxon>Mucoromycotina</taxon>
        <taxon>Mucoromycetes</taxon>
        <taxon>Mucorales</taxon>
        <taxon>Lichtheimiaceae</taxon>
        <taxon>Phascolomyces</taxon>
    </lineage>
</organism>
<keyword evidence="2" id="KW-1185">Reference proteome</keyword>